<reference evidence="3" key="1">
    <citation type="submission" date="2022-11" db="UniProtKB">
        <authorList>
            <consortium name="WormBaseParasite"/>
        </authorList>
    </citation>
    <scope>IDENTIFICATION</scope>
</reference>
<keyword evidence="2" id="KW-1185">Reference proteome</keyword>
<evidence type="ECO:0000256" key="1">
    <source>
        <dbReference type="SAM" id="Phobius"/>
    </source>
</evidence>
<evidence type="ECO:0000313" key="2">
    <source>
        <dbReference type="Proteomes" id="UP000887566"/>
    </source>
</evidence>
<name>A0A914W2X7_9BILA</name>
<sequence length="217" mass="25297">MGKIMQIEDEHSWLCGVRLRNGRVVSWLALLQLFVTIVSLAQHVFSLIHFRKIFLCSFNETLSLQRTDEYSSFLSYDVIIFDFGLFHELIHVQECIANYLDGGYMRCLWCIGQVLATLGLLFLPCFTKQPHPLMLWPILIVQNSYCFGLMILTIATADKFLVSLLSPLNGHVNIRILVFFVGTLTNHFLNYVLWHYYWHIEADFKERTGLDVVPFWV</sequence>
<feature type="transmembrane region" description="Helical" evidence="1">
    <location>
        <begin position="27"/>
        <end position="50"/>
    </location>
</feature>
<dbReference type="AlphaFoldDB" id="A0A914W2X7"/>
<keyword evidence="1" id="KW-0812">Transmembrane</keyword>
<feature type="transmembrane region" description="Helical" evidence="1">
    <location>
        <begin position="135"/>
        <end position="156"/>
    </location>
</feature>
<protein>
    <submittedName>
        <fullName evidence="3">Uncharacterized protein</fullName>
    </submittedName>
</protein>
<dbReference type="PANTHER" id="PTHR40288:SF2">
    <property type="entry name" value="G PROTEIN-COUPLED RECEPTOR-RELATED"/>
    <property type="match status" value="1"/>
</dbReference>
<keyword evidence="1" id="KW-0472">Membrane</keyword>
<dbReference type="Proteomes" id="UP000887566">
    <property type="component" value="Unplaced"/>
</dbReference>
<evidence type="ECO:0000313" key="3">
    <source>
        <dbReference type="WBParaSite" id="PSAMB.scaffold310size57530.g4794.t1"/>
    </source>
</evidence>
<accession>A0A914W2X7</accession>
<dbReference type="WBParaSite" id="PSAMB.scaffold310size57530.g4794.t1">
    <property type="protein sequence ID" value="PSAMB.scaffold310size57530.g4794.t1"/>
    <property type="gene ID" value="PSAMB.scaffold310size57530.g4794"/>
</dbReference>
<feature type="transmembrane region" description="Helical" evidence="1">
    <location>
        <begin position="176"/>
        <end position="197"/>
    </location>
</feature>
<organism evidence="2 3">
    <name type="scientific">Plectus sambesii</name>
    <dbReference type="NCBI Taxonomy" id="2011161"/>
    <lineage>
        <taxon>Eukaryota</taxon>
        <taxon>Metazoa</taxon>
        <taxon>Ecdysozoa</taxon>
        <taxon>Nematoda</taxon>
        <taxon>Chromadorea</taxon>
        <taxon>Plectida</taxon>
        <taxon>Plectina</taxon>
        <taxon>Plectoidea</taxon>
        <taxon>Plectidae</taxon>
        <taxon>Plectus</taxon>
    </lineage>
</organism>
<keyword evidence="1" id="KW-1133">Transmembrane helix</keyword>
<feature type="transmembrane region" description="Helical" evidence="1">
    <location>
        <begin position="103"/>
        <end position="123"/>
    </location>
</feature>
<dbReference type="PANTHER" id="PTHR40288">
    <property type="entry name" value="PROTEIN CBG16535-RELATED"/>
    <property type="match status" value="1"/>
</dbReference>
<proteinExistence type="predicted"/>